<sequence>MERINRIKHYSLDDIINILIVGNYGIKIKGESKVIKFFNKRSIPYSEGAEELKLYSEDTLNDIMDYFYKNQKIKEYKNKIAELGEEIKELNNKYPVIKNIKRGKQ</sequence>
<accession>A0A5C8ENU3</accession>
<dbReference type="Proteomes" id="UP000325002">
    <property type="component" value="Unassembled WGS sequence"/>
</dbReference>
<name>A0A5C8ENU3_9SPIR</name>
<gene>
    <name evidence="1" type="ORF">EPJ81_08065</name>
</gene>
<protein>
    <submittedName>
        <fullName evidence="1">Uncharacterized protein</fullName>
    </submittedName>
</protein>
<dbReference type="EMBL" id="SAYD01000018">
    <property type="protein sequence ID" value="TXJ39058.1"/>
    <property type="molecule type" value="Genomic_DNA"/>
</dbReference>
<comment type="caution">
    <text evidence="1">The sequence shown here is derived from an EMBL/GenBank/DDBJ whole genome shotgun (WGS) entry which is preliminary data.</text>
</comment>
<dbReference type="RefSeq" id="WP_147778533.1">
    <property type="nucleotide sequence ID" value="NZ_SAYD01000018.1"/>
</dbReference>
<dbReference type="AlphaFoldDB" id="A0A5C8ENU3"/>
<evidence type="ECO:0000313" key="1">
    <source>
        <dbReference type="EMBL" id="TXJ39058.1"/>
    </source>
</evidence>
<evidence type="ECO:0000313" key="2">
    <source>
        <dbReference type="Proteomes" id="UP000325002"/>
    </source>
</evidence>
<organism evidence="1 2">
    <name type="scientific">Brachyspira aalborgi</name>
    <dbReference type="NCBI Taxonomy" id="29522"/>
    <lineage>
        <taxon>Bacteria</taxon>
        <taxon>Pseudomonadati</taxon>
        <taxon>Spirochaetota</taxon>
        <taxon>Spirochaetia</taxon>
        <taxon>Brachyspirales</taxon>
        <taxon>Brachyspiraceae</taxon>
        <taxon>Brachyspira</taxon>
    </lineage>
</organism>
<proteinExistence type="predicted"/>
<reference evidence="1 2" key="1">
    <citation type="journal article" date="1992" name="Lakartidningen">
        <title>[Penicillin V and not amoxicillin is the first choice preparation in acute otitis].</title>
        <authorList>
            <person name="Kamme C."/>
            <person name="Lundgren K."/>
            <person name="Prellner K."/>
        </authorList>
    </citation>
    <scope>NUCLEOTIDE SEQUENCE [LARGE SCALE GENOMIC DNA]</scope>
    <source>
        <strain evidence="1 2">PC3997IV</strain>
    </source>
</reference>